<comment type="caution">
    <text evidence="2">The sequence shown here is derived from an EMBL/GenBank/DDBJ whole genome shotgun (WGS) entry which is preliminary data.</text>
</comment>
<proteinExistence type="predicted"/>
<reference evidence="2 3" key="1">
    <citation type="submission" date="2018-06" db="EMBL/GenBank/DDBJ databases">
        <title>Genomic Encyclopedia of Archaeal and Bacterial Type Strains, Phase II (KMG-II): from individual species to whole genera.</title>
        <authorList>
            <person name="Goeker M."/>
        </authorList>
    </citation>
    <scope>NUCLEOTIDE SEQUENCE [LARGE SCALE GENOMIC DNA]</scope>
    <source>
        <strain evidence="2 3">DSM 29821</strain>
    </source>
</reference>
<organism evidence="2 3">
    <name type="scientific">Chitinophaga dinghuensis</name>
    <dbReference type="NCBI Taxonomy" id="1539050"/>
    <lineage>
        <taxon>Bacteria</taxon>
        <taxon>Pseudomonadati</taxon>
        <taxon>Bacteroidota</taxon>
        <taxon>Chitinophagia</taxon>
        <taxon>Chitinophagales</taxon>
        <taxon>Chitinophagaceae</taxon>
        <taxon>Chitinophaga</taxon>
    </lineage>
</organism>
<protein>
    <recommendedName>
        <fullName evidence="4">PH (Pleckstrin Homology) domain-containing protein</fullName>
    </recommendedName>
</protein>
<evidence type="ECO:0000313" key="3">
    <source>
        <dbReference type="Proteomes" id="UP000249819"/>
    </source>
</evidence>
<keyword evidence="3" id="KW-1185">Reference proteome</keyword>
<dbReference type="EMBL" id="QLMA01000009">
    <property type="protein sequence ID" value="RAJ75657.1"/>
    <property type="molecule type" value="Genomic_DNA"/>
</dbReference>
<feature type="transmembrane region" description="Helical" evidence="1">
    <location>
        <begin position="55"/>
        <end position="75"/>
    </location>
</feature>
<feature type="transmembrane region" description="Helical" evidence="1">
    <location>
        <begin position="21"/>
        <end position="43"/>
    </location>
</feature>
<keyword evidence="1" id="KW-1133">Transmembrane helix</keyword>
<gene>
    <name evidence="2" type="ORF">CLV59_109271</name>
</gene>
<dbReference type="AlphaFoldDB" id="A0A327VQJ2"/>
<evidence type="ECO:0008006" key="4">
    <source>
        <dbReference type="Google" id="ProtNLM"/>
    </source>
</evidence>
<accession>A0A327VQJ2</accession>
<evidence type="ECO:0000313" key="2">
    <source>
        <dbReference type="EMBL" id="RAJ75657.1"/>
    </source>
</evidence>
<sequence>MHMSYYQLTIKGNELLLSSKRILYITVLMLLFLPLTTLLFYKAIYSIYVHEPDKTKIICLIGFAILYTFLMIILLRRYLRDKSIVILHLRQNKYLINGTPYVFDTMRDYIMVEEKHNERRSTRYYLSIITNGRKIPLARRMDSEEYRNYIRPIYQFLQLTIKRETGPYQSIGIND</sequence>
<dbReference type="Proteomes" id="UP000249819">
    <property type="component" value="Unassembled WGS sequence"/>
</dbReference>
<name>A0A327VQJ2_9BACT</name>
<keyword evidence="1" id="KW-0812">Transmembrane</keyword>
<evidence type="ECO:0000256" key="1">
    <source>
        <dbReference type="SAM" id="Phobius"/>
    </source>
</evidence>
<keyword evidence="1" id="KW-0472">Membrane</keyword>